<gene>
    <name evidence="3" type="ORF">ASPSYDRAFT_32728</name>
</gene>
<dbReference type="InterPro" id="IPR001005">
    <property type="entry name" value="SANT/Myb"/>
</dbReference>
<feature type="compositionally biased region" description="Acidic residues" evidence="2">
    <location>
        <begin position="102"/>
        <end position="126"/>
    </location>
</feature>
<feature type="coiled-coil region" evidence="1">
    <location>
        <begin position="215"/>
        <end position="249"/>
    </location>
</feature>
<evidence type="ECO:0000256" key="2">
    <source>
        <dbReference type="SAM" id="MobiDB-lite"/>
    </source>
</evidence>
<dbReference type="RefSeq" id="XP_040701395.1">
    <property type="nucleotide sequence ID" value="XM_040845009.1"/>
</dbReference>
<organism evidence="3 4">
    <name type="scientific">Aspergillus sydowii CBS 593.65</name>
    <dbReference type="NCBI Taxonomy" id="1036612"/>
    <lineage>
        <taxon>Eukaryota</taxon>
        <taxon>Fungi</taxon>
        <taxon>Dikarya</taxon>
        <taxon>Ascomycota</taxon>
        <taxon>Pezizomycotina</taxon>
        <taxon>Eurotiomycetes</taxon>
        <taxon>Eurotiomycetidae</taxon>
        <taxon>Eurotiales</taxon>
        <taxon>Aspergillaceae</taxon>
        <taxon>Aspergillus</taxon>
        <taxon>Aspergillus subgen. Nidulantes</taxon>
    </lineage>
</organism>
<dbReference type="OrthoDB" id="10434014at2759"/>
<dbReference type="EMBL" id="KV878588">
    <property type="protein sequence ID" value="OJJ57589.1"/>
    <property type="molecule type" value="Genomic_DNA"/>
</dbReference>
<dbReference type="InterPro" id="IPR009057">
    <property type="entry name" value="Homeodomain-like_sf"/>
</dbReference>
<dbReference type="AlphaFoldDB" id="A0A1L9TDT2"/>
<sequence>MAAETVPKKRQLAWSPEEKARLIHLRGQNPDITWTEFHKRYPFPNRTPTSVFQCHRRYTAPEGGSTKRKRRRERDDNGGGNTTKRGRYGCQNRDEEIIHSEDYEDEDEVGDTEETGDEEWTDDDAGDIGFNGTVSPLKRGSPCTKDYTRHIPNPKHTDPEHKPPMTYTARRTSRGSGINPRFVAARTIYSVDPSPKVHLGFETFRSRFNSIETAAVNAREEARKTKEDIKKMQEDIKKIQEDASKDKKTLTGIVSWLGNLKMVDLFRMIDGGDDGDFKVVSPSESGDGSKALLTRTAECDFESEHLRAWSG</sequence>
<dbReference type="CDD" id="cd00167">
    <property type="entry name" value="SANT"/>
    <property type="match status" value="1"/>
</dbReference>
<keyword evidence="1" id="KW-0175">Coiled coil</keyword>
<evidence type="ECO:0000256" key="1">
    <source>
        <dbReference type="SAM" id="Coils"/>
    </source>
</evidence>
<proteinExistence type="predicted"/>
<evidence type="ECO:0008006" key="5">
    <source>
        <dbReference type="Google" id="ProtNLM"/>
    </source>
</evidence>
<dbReference type="GeneID" id="63761082"/>
<evidence type="ECO:0000313" key="3">
    <source>
        <dbReference type="EMBL" id="OJJ57589.1"/>
    </source>
</evidence>
<reference evidence="4" key="1">
    <citation type="journal article" date="2017" name="Genome Biol.">
        <title>Comparative genomics reveals high biological diversity and specific adaptations in the industrially and medically important fungal genus Aspergillus.</title>
        <authorList>
            <person name="de Vries R.P."/>
            <person name="Riley R."/>
            <person name="Wiebenga A."/>
            <person name="Aguilar-Osorio G."/>
            <person name="Amillis S."/>
            <person name="Uchima C.A."/>
            <person name="Anderluh G."/>
            <person name="Asadollahi M."/>
            <person name="Askin M."/>
            <person name="Barry K."/>
            <person name="Battaglia E."/>
            <person name="Bayram O."/>
            <person name="Benocci T."/>
            <person name="Braus-Stromeyer S.A."/>
            <person name="Caldana C."/>
            <person name="Canovas D."/>
            <person name="Cerqueira G.C."/>
            <person name="Chen F."/>
            <person name="Chen W."/>
            <person name="Choi C."/>
            <person name="Clum A."/>
            <person name="Dos Santos R.A."/>
            <person name="Damasio A.R."/>
            <person name="Diallinas G."/>
            <person name="Emri T."/>
            <person name="Fekete E."/>
            <person name="Flipphi M."/>
            <person name="Freyberg S."/>
            <person name="Gallo A."/>
            <person name="Gournas C."/>
            <person name="Habgood R."/>
            <person name="Hainaut M."/>
            <person name="Harispe M.L."/>
            <person name="Henrissat B."/>
            <person name="Hilden K.S."/>
            <person name="Hope R."/>
            <person name="Hossain A."/>
            <person name="Karabika E."/>
            <person name="Karaffa L."/>
            <person name="Karanyi Z."/>
            <person name="Krasevec N."/>
            <person name="Kuo A."/>
            <person name="Kusch H."/>
            <person name="LaButti K."/>
            <person name="Lagendijk E.L."/>
            <person name="Lapidus A."/>
            <person name="Levasseur A."/>
            <person name="Lindquist E."/>
            <person name="Lipzen A."/>
            <person name="Logrieco A.F."/>
            <person name="MacCabe A."/>
            <person name="Maekelae M.R."/>
            <person name="Malavazi I."/>
            <person name="Melin P."/>
            <person name="Meyer V."/>
            <person name="Mielnichuk N."/>
            <person name="Miskei M."/>
            <person name="Molnar A.P."/>
            <person name="Mule G."/>
            <person name="Ngan C.Y."/>
            <person name="Orejas M."/>
            <person name="Orosz E."/>
            <person name="Ouedraogo J.P."/>
            <person name="Overkamp K.M."/>
            <person name="Park H.-S."/>
            <person name="Perrone G."/>
            <person name="Piumi F."/>
            <person name="Punt P.J."/>
            <person name="Ram A.F."/>
            <person name="Ramon A."/>
            <person name="Rauscher S."/>
            <person name="Record E."/>
            <person name="Riano-Pachon D.M."/>
            <person name="Robert V."/>
            <person name="Roehrig J."/>
            <person name="Ruller R."/>
            <person name="Salamov A."/>
            <person name="Salih N.S."/>
            <person name="Samson R.A."/>
            <person name="Sandor E."/>
            <person name="Sanguinetti M."/>
            <person name="Schuetze T."/>
            <person name="Sepcic K."/>
            <person name="Shelest E."/>
            <person name="Sherlock G."/>
            <person name="Sophianopoulou V."/>
            <person name="Squina F.M."/>
            <person name="Sun H."/>
            <person name="Susca A."/>
            <person name="Todd R.B."/>
            <person name="Tsang A."/>
            <person name="Unkles S.E."/>
            <person name="van de Wiele N."/>
            <person name="van Rossen-Uffink D."/>
            <person name="Oliveira J.V."/>
            <person name="Vesth T.C."/>
            <person name="Visser J."/>
            <person name="Yu J.-H."/>
            <person name="Zhou M."/>
            <person name="Andersen M.R."/>
            <person name="Archer D.B."/>
            <person name="Baker S.E."/>
            <person name="Benoit I."/>
            <person name="Brakhage A.A."/>
            <person name="Braus G.H."/>
            <person name="Fischer R."/>
            <person name="Frisvad J.C."/>
            <person name="Goldman G.H."/>
            <person name="Houbraken J."/>
            <person name="Oakley B."/>
            <person name="Pocsi I."/>
            <person name="Scazzocchio C."/>
            <person name="Seiboth B."/>
            <person name="vanKuyk P.A."/>
            <person name="Wortman J."/>
            <person name="Dyer P.S."/>
            <person name="Grigoriev I.V."/>
        </authorList>
    </citation>
    <scope>NUCLEOTIDE SEQUENCE [LARGE SCALE GENOMIC DNA]</scope>
    <source>
        <strain evidence="4">CBS 593.65</strain>
    </source>
</reference>
<keyword evidence="4" id="KW-1185">Reference proteome</keyword>
<name>A0A1L9TDT2_9EURO</name>
<dbReference type="VEuPathDB" id="FungiDB:ASPSYDRAFT_32728"/>
<feature type="region of interest" description="Disordered" evidence="2">
    <location>
        <begin position="55"/>
        <end position="177"/>
    </location>
</feature>
<evidence type="ECO:0000313" key="4">
    <source>
        <dbReference type="Proteomes" id="UP000184356"/>
    </source>
</evidence>
<protein>
    <recommendedName>
        <fullName evidence="5">Myb-like domain-containing protein</fullName>
    </recommendedName>
</protein>
<feature type="compositionally biased region" description="Basic and acidic residues" evidence="2">
    <location>
        <begin position="92"/>
        <end position="101"/>
    </location>
</feature>
<dbReference type="Proteomes" id="UP000184356">
    <property type="component" value="Unassembled WGS sequence"/>
</dbReference>
<dbReference type="SUPFAM" id="SSF46689">
    <property type="entry name" value="Homeodomain-like"/>
    <property type="match status" value="1"/>
</dbReference>
<accession>A0A1L9TDT2</accession>